<dbReference type="PANTHER" id="PTHR23152:SF4">
    <property type="entry name" value="2-OXOADIPATE DEHYDROGENASE COMPLEX COMPONENT E1"/>
    <property type="match status" value="1"/>
</dbReference>
<dbReference type="Gene3D" id="3.40.50.12470">
    <property type="match status" value="1"/>
</dbReference>
<evidence type="ECO:0000256" key="1">
    <source>
        <dbReference type="ARBA" id="ARBA00001946"/>
    </source>
</evidence>
<dbReference type="AlphaFoldDB" id="A0A9W7ZRU9"/>
<sequence>MRAFHLNRMGQRALLSRATSGSVRQRLLLQTRAAPLGATSGVRSYAAAAGPDPADGFLQGNAAHYVEDMYAAWLKDPTSVHASWQSYFKNVSNGLPPSQAYQAPPTLLSGSTIGLPGASATAALGKAPNNVLDHLKVQLLVRAYQVRGHHLAKLDPLGIIKPAEDAATSNELDYKTYGFTESDLDRKFNLGPGMLPGFGKHGPPELTLRQIIQNLQTVYCGSLGIEYTHIPDRTQCDWIRERFEIPNRYQYSAEEKRTILDRLVWSDSFERFIAKKWVSEKRFGLEGCEALIPGMKALIDRSVELGINSITMGMAHRGRLNVLSNVVRKPNESIFCEFSGTLELLGEGSGDVKYHLGMNYDRPTPSGKRVHLSLVANPSHLEAVDPVVLGKVRATQFYTNDEAERAHSMPVLLHGDAAFAAQGVVYETMGFSELPGYTTGGTIHIIVNNQIGFTTDPRLARSTPYCSDIAKTANAPIIHVNGDDVEAVVYACQFAAEWRQKWHKDVVIDIICYRRHGHNESDQPSFTQPRMYRAIKKQPPVIDVYTKQLVSENSVTQKDIDANKERVWGILEENYEQSKDYKPTPREWLSSAWNGFKSPSELAVETTPAYPTGAALDLLQHVGKITTTVPLGFDAHPVLAKILKARAKSLDEGANIDWPTAESLAFGSLLLEGKHVRLSGQDVERGTFSQRHSVMHNQNTEEQYTPLCNLKPTQAKFTVSNSSLSEYGALGFELGYSLVNPHSLIMWEAQFGDFANTAQVIIDQFIAAGEKKWLQQSGLVMVLPHGYDGQGPEHSSARIERYLQLTNDHPDVYPSEEKLARQIQDCSMQVVYCSTPANFFHVLRRQVYRDFRKPLICMTSKSLLRHPLARSTMAEMTGNTYFQKYIPEPHAPETLDAPEAITRHVLCTGQVYYALLRAREQNGLRNVAISRVEQITPFPYDEVRVHADKYPNATVVWCQEEPMNFGAWSYLQPRITTCLSKTEHHAGKSPVYAGRDPNAAVATGLKKQHYLEEWSFLSEALFGEDRKPKDIVSGVPQW</sequence>
<keyword evidence="8" id="KW-0460">Magnesium</keyword>
<comment type="subcellular location">
    <subcellularLocation>
        <location evidence="3">Mitochondrion matrix</location>
    </subcellularLocation>
</comment>
<comment type="cofactor">
    <cofactor evidence="1">
        <name>Mg(2+)</name>
        <dbReference type="ChEBI" id="CHEBI:18420"/>
    </cofactor>
</comment>
<dbReference type="GO" id="GO:0004591">
    <property type="term" value="F:oxoglutarate dehydrogenase (succinyl-transferring) activity"/>
    <property type="evidence" value="ECO:0007669"/>
    <property type="project" value="UniProtKB-EC"/>
</dbReference>
<dbReference type="PIRSF" id="PIRSF000157">
    <property type="entry name" value="Oxoglu_dh_E1"/>
    <property type="match status" value="1"/>
</dbReference>
<accession>A0A9W7ZRU9</accession>
<dbReference type="Pfam" id="PF02779">
    <property type="entry name" value="Transket_pyr"/>
    <property type="match status" value="1"/>
</dbReference>
<keyword evidence="12" id="KW-0496">Mitochondrion</keyword>
<comment type="caution">
    <text evidence="18">The sequence shown here is derived from an EMBL/GenBank/DDBJ whole genome shotgun (WGS) entry which is preliminary data.</text>
</comment>
<dbReference type="InterPro" id="IPR032106">
    <property type="entry name" value="2-oxogl_dehyd_N"/>
</dbReference>
<evidence type="ECO:0000256" key="3">
    <source>
        <dbReference type="ARBA" id="ARBA00004305"/>
    </source>
</evidence>
<dbReference type="GO" id="GO:0045252">
    <property type="term" value="C:oxoglutarate dehydrogenase complex"/>
    <property type="evidence" value="ECO:0007669"/>
    <property type="project" value="TreeGrafter"/>
</dbReference>
<feature type="domain" description="Transketolase-like pyrimidine-binding" evidence="17">
    <location>
        <begin position="656"/>
        <end position="866"/>
    </location>
</feature>
<dbReference type="GO" id="GO:0006099">
    <property type="term" value="P:tricarboxylic acid cycle"/>
    <property type="evidence" value="ECO:0007669"/>
    <property type="project" value="UniProtKB-KW"/>
</dbReference>
<evidence type="ECO:0000256" key="4">
    <source>
        <dbReference type="ARBA" id="ARBA00006936"/>
    </source>
</evidence>
<dbReference type="EMBL" id="JANBPT010000970">
    <property type="protein sequence ID" value="KAJ1911092.1"/>
    <property type="molecule type" value="Genomic_DNA"/>
</dbReference>
<name>A0A9W7ZRU9_9FUNG</name>
<evidence type="ECO:0000256" key="14">
    <source>
        <dbReference type="ARBA" id="ARBA00040267"/>
    </source>
</evidence>
<dbReference type="CDD" id="cd02016">
    <property type="entry name" value="TPP_E1_OGDC_like"/>
    <property type="match status" value="1"/>
</dbReference>
<dbReference type="Gene3D" id="1.10.287.1150">
    <property type="entry name" value="TPP helical domain"/>
    <property type="match status" value="1"/>
</dbReference>
<comment type="function">
    <text evidence="13">The 2-oxoglutarate dehydrogenase complex catalyzes the overall conversion of 2-oxoglutarate to succinyl-CoA and CO(2). It contains multiple copies of three enzymatic components: 2-oxoglutarate dehydrogenase (E1), dihydrolipoamide succinyltransferase (E2) and lipoamide dehydrogenase (E3).</text>
</comment>
<dbReference type="PANTHER" id="PTHR23152">
    <property type="entry name" value="2-OXOGLUTARATE DEHYDROGENASE"/>
    <property type="match status" value="1"/>
</dbReference>
<protein>
    <recommendedName>
        <fullName evidence="14">2-oxoglutarate dehydrogenase, mitochondrial</fullName>
        <ecNumber evidence="5">1.2.4.2</ecNumber>
    </recommendedName>
    <alternativeName>
        <fullName evidence="15">2-oxoglutarate dehydrogenase complex component E1</fullName>
    </alternativeName>
</protein>
<comment type="similarity">
    <text evidence="4">Belongs to the alpha-ketoglutarate dehydrogenase family.</text>
</comment>
<dbReference type="InterPro" id="IPR042179">
    <property type="entry name" value="KGD_C_sf"/>
</dbReference>
<organism evidence="18 19">
    <name type="scientific">Tieghemiomyces parasiticus</name>
    <dbReference type="NCBI Taxonomy" id="78921"/>
    <lineage>
        <taxon>Eukaryota</taxon>
        <taxon>Fungi</taxon>
        <taxon>Fungi incertae sedis</taxon>
        <taxon>Zoopagomycota</taxon>
        <taxon>Kickxellomycotina</taxon>
        <taxon>Dimargaritomycetes</taxon>
        <taxon>Dimargaritales</taxon>
        <taxon>Dimargaritaceae</taxon>
        <taxon>Tieghemiomyces</taxon>
    </lineage>
</organism>
<dbReference type="NCBIfam" id="NF006914">
    <property type="entry name" value="PRK09404.1"/>
    <property type="match status" value="1"/>
</dbReference>
<keyword evidence="9" id="KW-0809">Transit peptide</keyword>
<dbReference type="FunFam" id="3.40.50.12470:FF:000003">
    <property type="entry name" value="2-oxoglutarate dehydrogenase E1 component"/>
    <property type="match status" value="1"/>
</dbReference>
<dbReference type="Gene3D" id="3.40.50.11610">
    <property type="entry name" value="Multifunctional 2-oxoglutarate metabolism enzyme, C-terminal domain"/>
    <property type="match status" value="1"/>
</dbReference>
<evidence type="ECO:0000256" key="16">
    <source>
        <dbReference type="ARBA" id="ARBA00051911"/>
    </source>
</evidence>
<evidence type="ECO:0000256" key="5">
    <source>
        <dbReference type="ARBA" id="ARBA00012280"/>
    </source>
</evidence>
<dbReference type="InterPro" id="IPR001017">
    <property type="entry name" value="DH_E1"/>
</dbReference>
<gene>
    <name evidence="18" type="primary">KGD1_1</name>
    <name evidence="18" type="ORF">IWQ60_010307</name>
</gene>
<evidence type="ECO:0000256" key="11">
    <source>
        <dbReference type="ARBA" id="ARBA00023052"/>
    </source>
</evidence>
<keyword evidence="7" id="KW-0479">Metal-binding</keyword>
<evidence type="ECO:0000256" key="7">
    <source>
        <dbReference type="ARBA" id="ARBA00022723"/>
    </source>
</evidence>
<keyword evidence="6" id="KW-0816">Tricarboxylic acid cycle</keyword>
<dbReference type="FunFam" id="3.40.50.11610:FF:000009">
    <property type="entry name" value="2-oxoglutarate dehydrogenase E1 component"/>
    <property type="match status" value="1"/>
</dbReference>
<evidence type="ECO:0000256" key="6">
    <source>
        <dbReference type="ARBA" id="ARBA00022532"/>
    </source>
</evidence>
<evidence type="ECO:0000256" key="10">
    <source>
        <dbReference type="ARBA" id="ARBA00023002"/>
    </source>
</evidence>
<dbReference type="OrthoDB" id="413077at2759"/>
<dbReference type="InterPro" id="IPR031717">
    <property type="entry name" value="ODO-1/KGD_C"/>
</dbReference>
<proteinExistence type="inferred from homology"/>
<dbReference type="FunFam" id="3.40.50.970:FF:000002">
    <property type="entry name" value="2-oxoglutarate dehydrogenase, E1 component"/>
    <property type="match status" value="1"/>
</dbReference>
<evidence type="ECO:0000256" key="9">
    <source>
        <dbReference type="ARBA" id="ARBA00022946"/>
    </source>
</evidence>
<dbReference type="GO" id="GO:0030976">
    <property type="term" value="F:thiamine pyrophosphate binding"/>
    <property type="evidence" value="ECO:0007669"/>
    <property type="project" value="InterPro"/>
</dbReference>
<evidence type="ECO:0000256" key="13">
    <source>
        <dbReference type="ARBA" id="ARBA00037426"/>
    </source>
</evidence>
<evidence type="ECO:0000256" key="8">
    <source>
        <dbReference type="ARBA" id="ARBA00022842"/>
    </source>
</evidence>
<comment type="cofactor">
    <cofactor evidence="2">
        <name>thiamine diphosphate</name>
        <dbReference type="ChEBI" id="CHEBI:58937"/>
    </cofactor>
</comment>
<dbReference type="InterPro" id="IPR005475">
    <property type="entry name" value="Transketolase-like_Pyr-bd"/>
</dbReference>
<dbReference type="SUPFAM" id="SSF52518">
    <property type="entry name" value="Thiamin diphosphate-binding fold (THDP-binding)"/>
    <property type="match status" value="2"/>
</dbReference>
<dbReference type="Gene3D" id="3.40.50.970">
    <property type="match status" value="1"/>
</dbReference>
<dbReference type="SMART" id="SM00861">
    <property type="entry name" value="Transket_pyr"/>
    <property type="match status" value="1"/>
</dbReference>
<dbReference type="Proteomes" id="UP001150569">
    <property type="component" value="Unassembled WGS sequence"/>
</dbReference>
<reference evidence="18" key="1">
    <citation type="submission" date="2022-07" db="EMBL/GenBank/DDBJ databases">
        <title>Phylogenomic reconstructions and comparative analyses of Kickxellomycotina fungi.</title>
        <authorList>
            <person name="Reynolds N.K."/>
            <person name="Stajich J.E."/>
            <person name="Barry K."/>
            <person name="Grigoriev I.V."/>
            <person name="Crous P."/>
            <person name="Smith M.E."/>
        </authorList>
    </citation>
    <scope>NUCLEOTIDE SEQUENCE</scope>
    <source>
        <strain evidence="18">RSA 861</strain>
    </source>
</reference>
<dbReference type="InterPro" id="IPR011603">
    <property type="entry name" value="2oxoglutarate_DH_E1"/>
</dbReference>
<keyword evidence="19" id="KW-1185">Reference proteome</keyword>
<comment type="catalytic activity">
    <reaction evidence="16">
        <text>N(6)-[(R)-lipoyl]-L-lysyl-[protein] + 2-oxoglutarate + H(+) = N(6)-[(R)-S(8)-succinyldihydrolipoyl]-L-lysyl-[protein] + CO2</text>
        <dbReference type="Rhea" id="RHEA:12188"/>
        <dbReference type="Rhea" id="RHEA-COMP:10474"/>
        <dbReference type="Rhea" id="RHEA-COMP:20092"/>
        <dbReference type="ChEBI" id="CHEBI:15378"/>
        <dbReference type="ChEBI" id="CHEBI:16526"/>
        <dbReference type="ChEBI" id="CHEBI:16810"/>
        <dbReference type="ChEBI" id="CHEBI:83099"/>
        <dbReference type="ChEBI" id="CHEBI:83120"/>
        <dbReference type="EC" id="1.2.4.2"/>
    </reaction>
</comment>
<dbReference type="Pfam" id="PF16870">
    <property type="entry name" value="OxoGdeHyase_C"/>
    <property type="match status" value="1"/>
</dbReference>
<dbReference type="InterPro" id="IPR029061">
    <property type="entry name" value="THDP-binding"/>
</dbReference>
<dbReference type="GO" id="GO:0046872">
    <property type="term" value="F:metal ion binding"/>
    <property type="evidence" value="ECO:0007669"/>
    <property type="project" value="UniProtKB-KW"/>
</dbReference>
<evidence type="ECO:0000256" key="2">
    <source>
        <dbReference type="ARBA" id="ARBA00001964"/>
    </source>
</evidence>
<keyword evidence="10 18" id="KW-0560">Oxidoreductase</keyword>
<dbReference type="EC" id="1.2.4.2" evidence="5"/>
<dbReference type="GO" id="GO:0005759">
    <property type="term" value="C:mitochondrial matrix"/>
    <property type="evidence" value="ECO:0007669"/>
    <property type="project" value="UniProtKB-SubCell"/>
</dbReference>
<evidence type="ECO:0000313" key="19">
    <source>
        <dbReference type="Proteomes" id="UP001150569"/>
    </source>
</evidence>
<dbReference type="Pfam" id="PF16078">
    <property type="entry name" value="2-oxogl_dehyd_N"/>
    <property type="match status" value="1"/>
</dbReference>
<keyword evidence="11" id="KW-0786">Thiamine pyrophosphate</keyword>
<dbReference type="Pfam" id="PF00676">
    <property type="entry name" value="E1_dh"/>
    <property type="match status" value="1"/>
</dbReference>
<dbReference type="NCBIfam" id="NF008907">
    <property type="entry name" value="PRK12270.1"/>
    <property type="match status" value="1"/>
</dbReference>
<evidence type="ECO:0000313" key="18">
    <source>
        <dbReference type="EMBL" id="KAJ1911092.1"/>
    </source>
</evidence>
<dbReference type="FunFam" id="1.10.287.1150:FF:000002">
    <property type="entry name" value="2-oxoglutarate dehydrogenase E1 component"/>
    <property type="match status" value="1"/>
</dbReference>
<evidence type="ECO:0000256" key="12">
    <source>
        <dbReference type="ARBA" id="ARBA00023128"/>
    </source>
</evidence>
<evidence type="ECO:0000259" key="17">
    <source>
        <dbReference type="SMART" id="SM00861"/>
    </source>
</evidence>
<evidence type="ECO:0000256" key="15">
    <source>
        <dbReference type="ARBA" id="ARBA00042984"/>
    </source>
</evidence>
<dbReference type="NCBIfam" id="TIGR00239">
    <property type="entry name" value="2oxo_dh_E1"/>
    <property type="match status" value="1"/>
</dbReference>